<dbReference type="AlphaFoldDB" id="A0A1G8D1D5"/>
<dbReference type="Gene3D" id="3.10.640.10">
    <property type="entry name" value="Restriction endonuclease-like alpha-beta roll domain"/>
    <property type="match status" value="1"/>
</dbReference>
<proteinExistence type="predicted"/>
<dbReference type="InterPro" id="IPR009822">
    <property type="entry name" value="YaeQ"/>
</dbReference>
<accession>A0A1G8D1D5</accession>
<organism evidence="1 2">
    <name type="scientific">Agrococcus jejuensis</name>
    <dbReference type="NCBI Taxonomy" id="399736"/>
    <lineage>
        <taxon>Bacteria</taxon>
        <taxon>Bacillati</taxon>
        <taxon>Actinomycetota</taxon>
        <taxon>Actinomycetes</taxon>
        <taxon>Micrococcales</taxon>
        <taxon>Microbacteriaceae</taxon>
        <taxon>Agrococcus</taxon>
    </lineage>
</organism>
<dbReference type="EMBL" id="LT629695">
    <property type="protein sequence ID" value="SDH51566.1"/>
    <property type="molecule type" value="Genomic_DNA"/>
</dbReference>
<dbReference type="STRING" id="399736.SAMN04489720_1483"/>
<sequence length="179" mass="19339">MGIGATIHTFDVTLADVDRGVYDDLSFKVAQHPSETLAFLTTRVLAYLLEFEEGIAFGDSLSGGDEPAVLVRDLTGALQAWIEAGAPEADRIHRGSMAAERCAVYTHRDPDKVAGRWAGKRIHKAEQVRLVSFDDGFVDAVADAIARRTTMTFSVTEGVVYAEVNGTALSSSIHERRAG</sequence>
<name>A0A1G8D1D5_9MICO</name>
<dbReference type="PANTHER" id="PTHR38784">
    <property type="entry name" value="SUCROSE PHOSPHORYLASE"/>
    <property type="match status" value="1"/>
</dbReference>
<dbReference type="RefSeq" id="WP_092503798.1">
    <property type="nucleotide sequence ID" value="NZ_LT629695.1"/>
</dbReference>
<dbReference type="Proteomes" id="UP000198822">
    <property type="component" value="Chromosome I"/>
</dbReference>
<gene>
    <name evidence="1" type="ORF">SAMN04489720_1483</name>
</gene>
<dbReference type="SUPFAM" id="SSF52980">
    <property type="entry name" value="Restriction endonuclease-like"/>
    <property type="match status" value="1"/>
</dbReference>
<evidence type="ECO:0000313" key="2">
    <source>
        <dbReference type="Proteomes" id="UP000198822"/>
    </source>
</evidence>
<dbReference type="OrthoDB" id="5293309at2"/>
<dbReference type="PANTHER" id="PTHR38784:SF1">
    <property type="entry name" value="SUCROSE PHOSPHORYLASE"/>
    <property type="match status" value="1"/>
</dbReference>
<protein>
    <submittedName>
        <fullName evidence="1">Uncharacterized conserved protein YaeQ, suppresses RfaH defect</fullName>
    </submittedName>
</protein>
<dbReference type="Pfam" id="PF07152">
    <property type="entry name" value="YaeQ"/>
    <property type="match status" value="1"/>
</dbReference>
<dbReference type="InterPro" id="IPR038590">
    <property type="entry name" value="YaeQ_sf"/>
</dbReference>
<keyword evidence="2" id="KW-1185">Reference proteome</keyword>
<evidence type="ECO:0000313" key="1">
    <source>
        <dbReference type="EMBL" id="SDH51566.1"/>
    </source>
</evidence>
<dbReference type="InterPro" id="IPR011335">
    <property type="entry name" value="Restrct_endonuc-II-like"/>
</dbReference>
<dbReference type="SMART" id="SM01322">
    <property type="entry name" value="YaeQ"/>
    <property type="match status" value="1"/>
</dbReference>
<reference evidence="2" key="1">
    <citation type="submission" date="2016-10" db="EMBL/GenBank/DDBJ databases">
        <authorList>
            <person name="Varghese N."/>
            <person name="Submissions S."/>
        </authorList>
    </citation>
    <scope>NUCLEOTIDE SEQUENCE [LARGE SCALE GENOMIC DNA]</scope>
    <source>
        <strain evidence="2">DSM 22002</strain>
    </source>
</reference>